<evidence type="ECO:0000256" key="6">
    <source>
        <dbReference type="ARBA" id="ARBA00022806"/>
    </source>
</evidence>
<dbReference type="STRING" id="630515.SAMN04489812_0211"/>
<dbReference type="InterPro" id="IPR000212">
    <property type="entry name" value="DNA_helicase_UvrD/REP"/>
</dbReference>
<evidence type="ECO:0000256" key="15">
    <source>
        <dbReference type="HAMAP-Rule" id="MF_01485"/>
    </source>
</evidence>
<feature type="domain" description="UvrD-like helicase ATP-binding" evidence="18">
    <location>
        <begin position="1"/>
        <end position="339"/>
    </location>
</feature>
<evidence type="ECO:0000256" key="17">
    <source>
        <dbReference type="SAM" id="MobiDB-lite"/>
    </source>
</evidence>
<keyword evidence="21" id="KW-1185">Reference proteome</keyword>
<dbReference type="SUPFAM" id="SSF52980">
    <property type="entry name" value="Restriction endonuclease-like"/>
    <property type="match status" value="1"/>
</dbReference>
<feature type="binding site" evidence="15">
    <location>
        <position position="1041"/>
    </location>
    <ligand>
        <name>Mg(2+)</name>
        <dbReference type="ChEBI" id="CHEBI:18420"/>
    </ligand>
</feature>
<keyword evidence="2 15" id="KW-0479">Metal-binding</keyword>
<dbReference type="Gene3D" id="3.40.50.300">
    <property type="entry name" value="P-loop containing nucleotide triphosphate hydrolases"/>
    <property type="match status" value="3"/>
</dbReference>
<dbReference type="GO" id="GO:0005524">
    <property type="term" value="F:ATP binding"/>
    <property type="evidence" value="ECO:0007669"/>
    <property type="project" value="UniProtKB-UniRule"/>
</dbReference>
<comment type="catalytic activity">
    <reaction evidence="15">
        <text>Exonucleolytic cleavage (in the presence of ATP) in either 5'- to 3'- or 3'- to 5'-direction to yield 5'-phosphooligonucleotides.</text>
        <dbReference type="EC" id="3.1.11.5"/>
    </reaction>
</comment>
<feature type="domain" description="UvrD-like helicase C-terminal" evidence="19">
    <location>
        <begin position="378"/>
        <end position="643"/>
    </location>
</feature>
<dbReference type="InterPro" id="IPR014016">
    <property type="entry name" value="UvrD-like_ATP-bd"/>
</dbReference>
<dbReference type="Gene3D" id="3.90.320.10">
    <property type="match status" value="1"/>
</dbReference>
<dbReference type="PANTHER" id="PTHR11070:SF23">
    <property type="entry name" value="RECBCD ENZYME SUBUNIT RECB"/>
    <property type="match status" value="1"/>
</dbReference>
<dbReference type="InterPro" id="IPR014017">
    <property type="entry name" value="DNA_helicase_UvrD-like_C"/>
</dbReference>
<dbReference type="Pfam" id="PF00580">
    <property type="entry name" value="UvrD-helicase"/>
    <property type="match status" value="1"/>
</dbReference>
<evidence type="ECO:0000256" key="7">
    <source>
        <dbReference type="ARBA" id="ARBA00022839"/>
    </source>
</evidence>
<dbReference type="PROSITE" id="PS51217">
    <property type="entry name" value="UVRD_HELICASE_CTER"/>
    <property type="match status" value="1"/>
</dbReference>
<keyword evidence="6 15" id="KW-0347">Helicase</keyword>
<evidence type="ECO:0000256" key="5">
    <source>
        <dbReference type="ARBA" id="ARBA00022801"/>
    </source>
</evidence>
<dbReference type="HAMAP" id="MF_01485">
    <property type="entry name" value="RecB"/>
    <property type="match status" value="1"/>
</dbReference>
<evidence type="ECO:0000256" key="3">
    <source>
        <dbReference type="ARBA" id="ARBA00022741"/>
    </source>
</evidence>
<dbReference type="InterPro" id="IPR038726">
    <property type="entry name" value="PDDEXK_AddAB-type"/>
</dbReference>
<feature type="region of interest" description="Nuclease activity, interacts with RecD and RecA" evidence="15">
    <location>
        <begin position="805"/>
        <end position="1151"/>
    </location>
</feature>
<feature type="binding site" evidence="15">
    <location>
        <position position="893"/>
    </location>
    <ligand>
        <name>Mg(2+)</name>
        <dbReference type="ChEBI" id="CHEBI:18420"/>
    </ligand>
</feature>
<keyword evidence="8 15" id="KW-0067">ATP-binding</keyword>
<comment type="function">
    <text evidence="15">A helicase/nuclease that prepares dsDNA breaks (DSB) for recombinational DNA repair. Binds to DSBs and unwinds DNA via a highly rapid and processive ATP-dependent bidirectional helicase activity. Unwinds dsDNA until it encounters a Chi (crossover hotspot instigator) sequence from the 3' direction. Cuts ssDNA a few nucleotides 3' to the Chi site. The properties and activities of the enzyme are changed at Chi. The Chi-altered holoenzyme produces a long 3'-ssDNA overhang and facilitates RecA-binding to the ssDNA for homologous DNA recombination and repair. Holoenzyme degrades any linearized DNA that is unable to undergo homologous recombination. In the holoenzyme this subunit contributes ATPase, 3'-5' helicase, exonuclease activity and loads RecA onto ssDNA.</text>
</comment>
<feature type="region of interest" description="DNA-binding and helicase activity, interacts with RecC" evidence="15">
    <location>
        <begin position="1"/>
        <end position="766"/>
    </location>
</feature>
<dbReference type="GO" id="GO:0005829">
    <property type="term" value="C:cytosol"/>
    <property type="evidence" value="ECO:0007669"/>
    <property type="project" value="TreeGrafter"/>
</dbReference>
<comment type="cofactor">
    <cofactor evidence="15">
        <name>Mg(2+)</name>
        <dbReference type="ChEBI" id="CHEBI:18420"/>
    </cofactor>
    <text evidence="15">Binds 1 Mg(2+) ion per subunit.</text>
</comment>
<sequence>MTAFDVCGELPTGTTVLEASAGTGKTYTIAALAARYIADGIVELPELMVITFGRMATNELRMRVRERLVAVERALTECLAEGDDQQRAPDRDHDDVTRLLITGTPSVLAARHRRVRAALAEFDAATIATTHEFCQTMLDELGVLGDHEPDATFTDSLTDLTAEVATDCYLQRFAGDSTPPPFDFAEAIRIATDVIGDETVPLVPRPVGEVGRTDADQRYAFATDVREQLRVRKARRRLYSYSDMLTRLRDTLVDPVRGGPAADRLRERYAVVLVDEFQDTDPVQWEILRTAFAGHATLILIGDPKQAIYAFRGADVYSYLDAVTEAGQLGTLNVNWRSDSVLVAALDQLMGGVALGDQRITVGGVTAHHQQRRLLPSQDQLDDCPATSDGGPGRLAPVRIRFQPHEPESEQLPRVGNLRRTITADLVADIAELLAARPLLTIGERRPVRPGDIAVLVRRNDRAEEIRTALTGAGIPAVVLGVSSVYASDTASEWLTLLTALEQPRQSQVRAVALTAFVGWTMPELATADEDAVIELSARIRRWSRLLTHRGVAALIEAITTETDLGRRMLASIGGERRLTDIRHIGQSLHATMTSGQLGVGALIDWLRQRIDEAQNTSLDDRSRRLETDAEAVQILTVHRSKGLQFPIVYLPEAWDRFVRREDDGRLLRLHDDRTGELVLDVGGLGGAGRRERLAGYRAEDGGEDLRLAYVAFTRAQTQVVTWWMPSLNTAGSALQRFLFRSRAAESAEPADRYEVTSDPGLLPHDAALFSIEQIMPRPVAEWQAGPQLPRRLESRRFDRELDQDWRRTSYSALTAAAHGSEAAAAGAGAGVSSEAEPTKEDDETAVSESLSELATPIAESSSTVEAPVPAAGELVSPMDALPMGAAFGTVVHAIFEQVDPQADDLGTQLRTLAGEELSRLPAGPMTAPALADGIEPALLTPLGPLADDRRLADIPVSDRLAELTFELPLAGGDQPRGNVRLGDVGPLLDKHLDSTDHLAPYPAMLADPMLADQPLRGYLTGSIDAVLRVGDDQPRYLVVDYKTNWLGEFDRRPLLVSAYAPSRLPEAMMRAHYPLQALLYAVALHRYLRWRQPGYDPEQHLGGMLYLFVRGMAGPDTPREGGVPCGVFSWRPPSALITELSDLLDGVERP</sequence>
<keyword evidence="5 15" id="KW-0378">Hydrolase</keyword>
<feature type="compositionally biased region" description="Low complexity" evidence="17">
    <location>
        <begin position="825"/>
        <end position="836"/>
    </location>
</feature>
<evidence type="ECO:0000313" key="20">
    <source>
        <dbReference type="EMBL" id="SDR88668.1"/>
    </source>
</evidence>
<evidence type="ECO:0000256" key="10">
    <source>
        <dbReference type="ARBA" id="ARBA00023125"/>
    </source>
</evidence>
<evidence type="ECO:0000256" key="13">
    <source>
        <dbReference type="ARBA" id="ARBA00034617"/>
    </source>
</evidence>
<accession>A0A1H1MPI0</accession>
<dbReference type="GO" id="GO:0000724">
    <property type="term" value="P:double-strand break repair via homologous recombination"/>
    <property type="evidence" value="ECO:0007669"/>
    <property type="project" value="UniProtKB-UniRule"/>
</dbReference>
<dbReference type="RefSeq" id="WP_091518497.1">
    <property type="nucleotide sequence ID" value="NZ_LT629772.1"/>
</dbReference>
<keyword evidence="4 15" id="KW-0227">DNA damage</keyword>
<evidence type="ECO:0000256" key="9">
    <source>
        <dbReference type="ARBA" id="ARBA00022842"/>
    </source>
</evidence>
<keyword evidence="11 15" id="KW-0234">DNA repair</keyword>
<evidence type="ECO:0000256" key="8">
    <source>
        <dbReference type="ARBA" id="ARBA00022840"/>
    </source>
</evidence>
<dbReference type="Proteomes" id="UP000199103">
    <property type="component" value="Chromosome I"/>
</dbReference>
<dbReference type="InterPro" id="IPR011604">
    <property type="entry name" value="PDDEXK-like_dom_sf"/>
</dbReference>
<dbReference type="EC" id="3.1.11.5" evidence="15"/>
<keyword evidence="3 15" id="KW-0547">Nucleotide-binding</keyword>
<evidence type="ECO:0000256" key="16">
    <source>
        <dbReference type="PROSITE-ProRule" id="PRU00560"/>
    </source>
</evidence>
<evidence type="ECO:0000256" key="4">
    <source>
        <dbReference type="ARBA" id="ARBA00022763"/>
    </source>
</evidence>
<dbReference type="EMBL" id="LT629772">
    <property type="protein sequence ID" value="SDR88668.1"/>
    <property type="molecule type" value="Genomic_DNA"/>
</dbReference>
<keyword evidence="12 15" id="KW-0413">Isomerase</keyword>
<dbReference type="PANTHER" id="PTHR11070">
    <property type="entry name" value="UVRD / RECB / PCRA DNA HELICASE FAMILY MEMBER"/>
    <property type="match status" value="1"/>
</dbReference>
<dbReference type="GO" id="GO:0008854">
    <property type="term" value="F:exodeoxyribonuclease V activity"/>
    <property type="evidence" value="ECO:0007669"/>
    <property type="project" value="UniProtKB-EC"/>
</dbReference>
<proteinExistence type="inferred from homology"/>
<reference evidence="20 21" key="1">
    <citation type="submission" date="2016-10" db="EMBL/GenBank/DDBJ databases">
        <authorList>
            <person name="de Groot N.N."/>
        </authorList>
    </citation>
    <scope>NUCLEOTIDE SEQUENCE [LARGE SCALE GENOMIC DNA]</scope>
    <source>
        <strain evidence="20 21">DSM 21800</strain>
    </source>
</reference>
<comment type="domain">
    <text evidence="15">The C-terminal domain has nuclease activity and interacts with RecD. It interacts with RecA, facilitating its loading onto ssDNA.</text>
</comment>
<feature type="region of interest" description="Disordered" evidence="17">
    <location>
        <begin position="825"/>
        <end position="849"/>
    </location>
</feature>
<keyword evidence="9 15" id="KW-0460">Magnesium</keyword>
<comment type="domain">
    <text evidence="15">The N-terminal DNA-binding domain is a ssDNA-dependent ATPase and has ATP-dependent 3'-5' helicase function. This domain interacts with RecC.</text>
</comment>
<dbReference type="GO" id="GO:0009338">
    <property type="term" value="C:exodeoxyribonuclease V complex"/>
    <property type="evidence" value="ECO:0007669"/>
    <property type="project" value="TreeGrafter"/>
</dbReference>
<evidence type="ECO:0000256" key="2">
    <source>
        <dbReference type="ARBA" id="ARBA00022723"/>
    </source>
</evidence>
<keyword evidence="1 15" id="KW-0540">Nuclease</keyword>
<keyword evidence="7 15" id="KW-0269">Exonuclease</keyword>
<dbReference type="PROSITE" id="PS51198">
    <property type="entry name" value="UVRD_HELICASE_ATP_BIND"/>
    <property type="match status" value="1"/>
</dbReference>
<evidence type="ECO:0000256" key="14">
    <source>
        <dbReference type="ARBA" id="ARBA00048988"/>
    </source>
</evidence>
<dbReference type="Gene3D" id="1.10.3170.10">
    <property type="entry name" value="Recbcd, chain B, domain 2"/>
    <property type="match status" value="2"/>
</dbReference>
<name>A0A1H1MPI0_9ACTN</name>
<dbReference type="OrthoDB" id="9810135at2"/>
<dbReference type="Gene3D" id="1.10.486.10">
    <property type="entry name" value="PCRA, domain 4"/>
    <property type="match status" value="1"/>
</dbReference>
<dbReference type="GO" id="GO:0016887">
    <property type="term" value="F:ATP hydrolysis activity"/>
    <property type="evidence" value="ECO:0007669"/>
    <property type="project" value="RHEA"/>
</dbReference>
<dbReference type="Pfam" id="PF13361">
    <property type="entry name" value="UvrD_C"/>
    <property type="match status" value="1"/>
</dbReference>
<gene>
    <name evidence="15" type="primary">recB</name>
    <name evidence="20" type="ORF">SAMN04489812_0211</name>
</gene>
<dbReference type="Pfam" id="PF12705">
    <property type="entry name" value="PDDEXK_1"/>
    <property type="match status" value="1"/>
</dbReference>
<dbReference type="GO" id="GO:0003677">
    <property type="term" value="F:DNA binding"/>
    <property type="evidence" value="ECO:0007669"/>
    <property type="project" value="UniProtKB-UniRule"/>
</dbReference>
<dbReference type="SUPFAM" id="SSF52540">
    <property type="entry name" value="P-loop containing nucleoside triphosphate hydrolases"/>
    <property type="match status" value="1"/>
</dbReference>
<feature type="binding site" evidence="16">
    <location>
        <begin position="19"/>
        <end position="26"/>
    </location>
    <ligand>
        <name>ATP</name>
        <dbReference type="ChEBI" id="CHEBI:30616"/>
    </ligand>
</feature>
<dbReference type="InterPro" id="IPR027417">
    <property type="entry name" value="P-loop_NTPase"/>
</dbReference>
<evidence type="ECO:0000256" key="1">
    <source>
        <dbReference type="ARBA" id="ARBA00022722"/>
    </source>
</evidence>
<comment type="similarity">
    <text evidence="15">Belongs to the helicase family. UvrD subfamily.</text>
</comment>
<comment type="catalytic activity">
    <reaction evidence="14 15">
        <text>ATP + H2O = ADP + phosphate + H(+)</text>
        <dbReference type="Rhea" id="RHEA:13065"/>
        <dbReference type="ChEBI" id="CHEBI:15377"/>
        <dbReference type="ChEBI" id="CHEBI:15378"/>
        <dbReference type="ChEBI" id="CHEBI:30616"/>
        <dbReference type="ChEBI" id="CHEBI:43474"/>
        <dbReference type="ChEBI" id="CHEBI:456216"/>
        <dbReference type="EC" id="5.6.2.4"/>
    </reaction>
</comment>
<dbReference type="InterPro" id="IPR004586">
    <property type="entry name" value="RecB"/>
</dbReference>
<dbReference type="CDD" id="cd22352">
    <property type="entry name" value="RecB_C-like"/>
    <property type="match status" value="1"/>
</dbReference>
<evidence type="ECO:0000259" key="18">
    <source>
        <dbReference type="PROSITE" id="PS51198"/>
    </source>
</evidence>
<feature type="binding site" evidence="15">
    <location>
        <position position="1025"/>
    </location>
    <ligand>
        <name>Mg(2+)</name>
        <dbReference type="ChEBI" id="CHEBI:18420"/>
    </ligand>
</feature>
<dbReference type="GO" id="GO:0000287">
    <property type="term" value="F:magnesium ion binding"/>
    <property type="evidence" value="ECO:0007669"/>
    <property type="project" value="UniProtKB-UniRule"/>
</dbReference>
<dbReference type="EC" id="5.6.2.4" evidence="15"/>
<dbReference type="GO" id="GO:0043138">
    <property type="term" value="F:3'-5' DNA helicase activity"/>
    <property type="evidence" value="ECO:0007669"/>
    <property type="project" value="UniProtKB-UniRule"/>
</dbReference>
<comment type="catalytic activity">
    <reaction evidence="13 15">
        <text>Couples ATP hydrolysis with the unwinding of duplex DNA by translocating in the 3'-5' direction.</text>
        <dbReference type="EC" id="5.6.2.4"/>
    </reaction>
</comment>
<comment type="miscellaneous">
    <text evidence="15">In the RecBCD complex, RecB has a slow 3'-5' helicase, an exonuclease activity and loads RecA onto ssDNA, RecD has a fast 5'-3' helicase activity, while RecC stimulates the ATPase and processivity of the RecB helicase and contributes to recognition of the Chi site.</text>
</comment>
<comment type="subunit">
    <text evidence="15">Heterotrimer of RecB, RecC and RecD. All subunits contribute to DNA-binding. Interacts with RecA.</text>
</comment>
<dbReference type="InterPro" id="IPR011335">
    <property type="entry name" value="Restrct_endonuc-II-like"/>
</dbReference>
<dbReference type="AlphaFoldDB" id="A0A1H1MPI0"/>
<keyword evidence="10 15" id="KW-0238">DNA-binding</keyword>
<evidence type="ECO:0000313" key="21">
    <source>
        <dbReference type="Proteomes" id="UP000199103"/>
    </source>
</evidence>
<evidence type="ECO:0000256" key="11">
    <source>
        <dbReference type="ARBA" id="ARBA00023204"/>
    </source>
</evidence>
<protein>
    <recommendedName>
        <fullName evidence="15">RecBCD enzyme subunit RecB</fullName>
        <ecNumber evidence="15">3.1.11.5</ecNumber>
        <ecNumber evidence="15">5.6.2.4</ecNumber>
    </recommendedName>
    <alternativeName>
        <fullName evidence="15">DNA 3'-5' helicase subunit RecB</fullName>
    </alternativeName>
    <alternativeName>
        <fullName evidence="15">Exonuclease V subunit RecB</fullName>
        <shortName evidence="15">ExoV subunit RecB</shortName>
    </alternativeName>
    <alternativeName>
        <fullName evidence="15">Helicase/nuclease RecBCD subunit RecB</fullName>
    </alternativeName>
</protein>
<feature type="active site" description="For nuclease activity" evidence="15">
    <location>
        <position position="1041"/>
    </location>
</feature>
<evidence type="ECO:0000259" key="19">
    <source>
        <dbReference type="PROSITE" id="PS51217"/>
    </source>
</evidence>
<organism evidence="20 21">
    <name type="scientific">Microlunatus soli</name>
    <dbReference type="NCBI Taxonomy" id="630515"/>
    <lineage>
        <taxon>Bacteria</taxon>
        <taxon>Bacillati</taxon>
        <taxon>Actinomycetota</taxon>
        <taxon>Actinomycetes</taxon>
        <taxon>Propionibacteriales</taxon>
        <taxon>Propionibacteriaceae</taxon>
        <taxon>Microlunatus</taxon>
    </lineage>
</organism>
<evidence type="ECO:0000256" key="12">
    <source>
        <dbReference type="ARBA" id="ARBA00023235"/>
    </source>
</evidence>